<dbReference type="PANTHER" id="PTHR43943:SF17">
    <property type="entry name" value="3-PHENYLPROPIONATE-DIHYDRODIOL_CINNAMIC ACID-DIHYDRODIOL DEHYDROGENASE"/>
    <property type="match status" value="1"/>
</dbReference>
<dbReference type="SMART" id="SM00822">
    <property type="entry name" value="PKS_KR"/>
    <property type="match status" value="1"/>
</dbReference>
<dbReference type="CDD" id="cd05233">
    <property type="entry name" value="SDR_c"/>
    <property type="match status" value="1"/>
</dbReference>
<protein>
    <submittedName>
        <fullName evidence="6">Oxidoreductase, short chain dehydrogenase/reductase family</fullName>
    </submittedName>
</protein>
<evidence type="ECO:0000256" key="3">
    <source>
        <dbReference type="ARBA" id="ARBA00023002"/>
    </source>
</evidence>
<keyword evidence="3" id="KW-0560">Oxidoreductase</keyword>
<evidence type="ECO:0000256" key="1">
    <source>
        <dbReference type="ARBA" id="ARBA00006484"/>
    </source>
</evidence>
<feature type="domain" description="Ketoreductase" evidence="5">
    <location>
        <begin position="12"/>
        <end position="192"/>
    </location>
</feature>
<dbReference type="InterPro" id="IPR036291">
    <property type="entry name" value="NAD(P)-bd_dom_sf"/>
</dbReference>
<dbReference type="AlphaFoldDB" id="A0A1L1PNW7"/>
<evidence type="ECO:0000313" key="6">
    <source>
        <dbReference type="EMBL" id="CDN89419.1"/>
    </source>
</evidence>
<accession>A0A1L1PNW7</accession>
<dbReference type="Gene3D" id="3.40.50.720">
    <property type="entry name" value="NAD(P)-binding Rossmann-like Domain"/>
    <property type="match status" value="1"/>
</dbReference>
<dbReference type="EMBL" id="CCAE010000042">
    <property type="protein sequence ID" value="CDN89419.1"/>
    <property type="molecule type" value="Genomic_DNA"/>
</dbReference>
<dbReference type="NCBIfam" id="NF005559">
    <property type="entry name" value="PRK07231.1"/>
    <property type="match status" value="1"/>
</dbReference>
<dbReference type="FunFam" id="3.40.50.720:FF:000084">
    <property type="entry name" value="Short-chain dehydrogenase reductase"/>
    <property type="match status" value="1"/>
</dbReference>
<dbReference type="InterPro" id="IPR057326">
    <property type="entry name" value="KR_dom"/>
</dbReference>
<evidence type="ECO:0000259" key="5">
    <source>
        <dbReference type="SMART" id="SM00822"/>
    </source>
</evidence>
<comment type="similarity">
    <text evidence="1">Belongs to the short-chain dehydrogenases/reductases (SDR) family.</text>
</comment>
<dbReference type="RefSeq" id="WP_009514989.1">
    <property type="nucleotide sequence ID" value="NZ_CCAE010000042.1"/>
</dbReference>
<dbReference type="Proteomes" id="UP000028878">
    <property type="component" value="Unassembled WGS sequence"/>
</dbReference>
<dbReference type="PRINTS" id="PR00080">
    <property type="entry name" value="SDRFAMILY"/>
</dbReference>
<keyword evidence="2" id="KW-0058">Aromatic hydrocarbons catabolism</keyword>
<gene>
    <name evidence="6" type="ORF">BN948_03856</name>
</gene>
<proteinExistence type="inferred from homology"/>
<sequence>MSVPGLFSLAGKTVVVTGGGKGIGRGISDAVAQCGANVVVAGRDAAALDDTVRSLQAGGAQALAVAGDITRAEDRERLIAATLERFGAIDGWINNAGSASPADVGPLDGIGEAQWDRVVDLNLKAAFFAAQAAARAMARGGSIVNITSRSASHPNPGTGHYGAAKAALENLTRTMAAEWGHRGIRVNAVAPGVVMTEELAKTFNTPERIRRQVETVPLQRLGRPEDVGPLCAYLVSDAATWTSGTVIGVNGGSFVPMGYLSYLHKVNRDAAPA</sequence>
<dbReference type="InterPro" id="IPR002347">
    <property type="entry name" value="SDR_fam"/>
</dbReference>
<dbReference type="GO" id="GO:0016491">
    <property type="term" value="F:oxidoreductase activity"/>
    <property type="evidence" value="ECO:0007669"/>
    <property type="project" value="UniProtKB-KW"/>
</dbReference>
<dbReference type="PANTHER" id="PTHR43943">
    <property type="entry name" value="DEHYDROGENASE/REDUCTASE (SDR FAMILY) MEMBER 4"/>
    <property type="match status" value="1"/>
</dbReference>
<keyword evidence="4" id="KW-0520">NAD</keyword>
<dbReference type="PROSITE" id="PS00061">
    <property type="entry name" value="ADH_SHORT"/>
    <property type="match status" value="1"/>
</dbReference>
<dbReference type="PRINTS" id="PR00081">
    <property type="entry name" value="GDHRDH"/>
</dbReference>
<evidence type="ECO:0000256" key="4">
    <source>
        <dbReference type="ARBA" id="ARBA00023027"/>
    </source>
</evidence>
<organism evidence="6 7">
    <name type="scientific">Hydrogenophaga intermedia</name>
    <dbReference type="NCBI Taxonomy" id="65786"/>
    <lineage>
        <taxon>Bacteria</taxon>
        <taxon>Pseudomonadati</taxon>
        <taxon>Pseudomonadota</taxon>
        <taxon>Betaproteobacteria</taxon>
        <taxon>Burkholderiales</taxon>
        <taxon>Comamonadaceae</taxon>
        <taxon>Hydrogenophaga</taxon>
    </lineage>
</organism>
<dbReference type="Pfam" id="PF13561">
    <property type="entry name" value="adh_short_C2"/>
    <property type="match status" value="1"/>
</dbReference>
<keyword evidence="7" id="KW-1185">Reference proteome</keyword>
<dbReference type="SUPFAM" id="SSF51735">
    <property type="entry name" value="NAD(P)-binding Rossmann-fold domains"/>
    <property type="match status" value="1"/>
</dbReference>
<dbReference type="InterPro" id="IPR020904">
    <property type="entry name" value="Sc_DH/Rdtase_CS"/>
</dbReference>
<evidence type="ECO:0000313" key="7">
    <source>
        <dbReference type="Proteomes" id="UP000028878"/>
    </source>
</evidence>
<name>A0A1L1PNW7_HYDIT</name>
<reference evidence="7" key="1">
    <citation type="submission" date="2014-11" db="EMBL/GenBank/DDBJ databases">
        <title>Draft genome sequence of Hydrogenophaga intermedia S1.</title>
        <authorList>
            <person name="Gan H.M."/>
            <person name="Chew T.H."/>
            <person name="Stolz A."/>
        </authorList>
    </citation>
    <scope>NUCLEOTIDE SEQUENCE [LARGE SCALE GENOMIC DNA]</scope>
    <source>
        <strain evidence="7">S1</strain>
    </source>
</reference>
<evidence type="ECO:0000256" key="2">
    <source>
        <dbReference type="ARBA" id="ARBA00022797"/>
    </source>
</evidence>